<dbReference type="PROSITE" id="PS50089">
    <property type="entry name" value="ZF_RING_2"/>
    <property type="match status" value="1"/>
</dbReference>
<dbReference type="GO" id="GO:0005829">
    <property type="term" value="C:cytosol"/>
    <property type="evidence" value="ECO:0007669"/>
    <property type="project" value="UniProtKB-SubCell"/>
</dbReference>
<evidence type="ECO:0000256" key="5">
    <source>
        <dbReference type="ARBA" id="ARBA00012483"/>
    </source>
</evidence>
<evidence type="ECO:0000256" key="15">
    <source>
        <dbReference type="PROSITE-ProRule" id="PRU00175"/>
    </source>
</evidence>
<dbReference type="InterPro" id="IPR039795">
    <property type="entry name" value="LTN1/Rkr1"/>
</dbReference>
<organism evidence="19 20">
    <name type="scientific">Larinioides sclopetarius</name>
    <dbReference type="NCBI Taxonomy" id="280406"/>
    <lineage>
        <taxon>Eukaryota</taxon>
        <taxon>Metazoa</taxon>
        <taxon>Ecdysozoa</taxon>
        <taxon>Arthropoda</taxon>
        <taxon>Chelicerata</taxon>
        <taxon>Arachnida</taxon>
        <taxon>Araneae</taxon>
        <taxon>Araneomorphae</taxon>
        <taxon>Entelegynae</taxon>
        <taxon>Araneoidea</taxon>
        <taxon>Araneidae</taxon>
        <taxon>Larinioides</taxon>
    </lineage>
</organism>
<dbReference type="GO" id="GO:1990112">
    <property type="term" value="C:RQC complex"/>
    <property type="evidence" value="ECO:0007669"/>
    <property type="project" value="UniProtKB-UniRule"/>
</dbReference>
<evidence type="ECO:0000256" key="11">
    <source>
        <dbReference type="ARBA" id="ARBA00022771"/>
    </source>
</evidence>
<dbReference type="EC" id="2.3.2.27" evidence="5 16"/>
<evidence type="ECO:0000313" key="20">
    <source>
        <dbReference type="Proteomes" id="UP001497382"/>
    </source>
</evidence>
<dbReference type="InterPro" id="IPR001841">
    <property type="entry name" value="Znf_RING"/>
</dbReference>
<dbReference type="PANTHER" id="PTHR12389:SF0">
    <property type="entry name" value="E3 UBIQUITIN-PROTEIN LIGASE LISTERIN"/>
    <property type="match status" value="1"/>
</dbReference>
<evidence type="ECO:0000313" key="19">
    <source>
        <dbReference type="EMBL" id="CAL1274110.1"/>
    </source>
</evidence>
<feature type="compositionally biased region" description="Polar residues" evidence="17">
    <location>
        <begin position="1"/>
        <end position="21"/>
    </location>
</feature>
<comment type="subunit">
    <text evidence="16">Component of the ribosome quality control complex (RQC).</text>
</comment>
<dbReference type="GO" id="GO:0008270">
    <property type="term" value="F:zinc ion binding"/>
    <property type="evidence" value="ECO:0007669"/>
    <property type="project" value="UniProtKB-KW"/>
</dbReference>
<comment type="pathway">
    <text evidence="3 16">Protein modification; protein ubiquitination.</text>
</comment>
<evidence type="ECO:0000256" key="8">
    <source>
        <dbReference type="ARBA" id="ARBA00022679"/>
    </source>
</evidence>
<dbReference type="GO" id="GO:0061630">
    <property type="term" value="F:ubiquitin protein ligase activity"/>
    <property type="evidence" value="ECO:0007669"/>
    <property type="project" value="UniProtKB-UniRule"/>
</dbReference>
<evidence type="ECO:0000256" key="14">
    <source>
        <dbReference type="ARBA" id="ARBA00032366"/>
    </source>
</evidence>
<dbReference type="Pfam" id="PF23009">
    <property type="entry name" value="UBC_like"/>
    <property type="match status" value="1"/>
</dbReference>
<accession>A0AAV1ZR24</accession>
<comment type="similarity">
    <text evidence="4 16">Belongs to the LTN1 family.</text>
</comment>
<evidence type="ECO:0000256" key="13">
    <source>
        <dbReference type="ARBA" id="ARBA00022833"/>
    </source>
</evidence>
<feature type="region of interest" description="Disordered" evidence="17">
    <location>
        <begin position="1"/>
        <end position="25"/>
    </location>
</feature>
<evidence type="ECO:0000256" key="2">
    <source>
        <dbReference type="ARBA" id="ARBA00004514"/>
    </source>
</evidence>
<name>A0AAV1ZR24_9ARAC</name>
<keyword evidence="11 15" id="KW-0863">Zinc-finger</keyword>
<evidence type="ECO:0000256" key="10">
    <source>
        <dbReference type="ARBA" id="ARBA00022737"/>
    </source>
</evidence>
<keyword evidence="7" id="KW-0963">Cytoplasm</keyword>
<dbReference type="GO" id="GO:0043023">
    <property type="term" value="F:ribosomal large subunit binding"/>
    <property type="evidence" value="ECO:0007669"/>
    <property type="project" value="TreeGrafter"/>
</dbReference>
<dbReference type="InterPro" id="IPR011016">
    <property type="entry name" value="Znf_RING-CH"/>
</dbReference>
<dbReference type="Proteomes" id="UP001497382">
    <property type="component" value="Unassembled WGS sequence"/>
</dbReference>
<evidence type="ECO:0000256" key="17">
    <source>
        <dbReference type="SAM" id="MobiDB-lite"/>
    </source>
</evidence>
<evidence type="ECO:0000256" key="16">
    <source>
        <dbReference type="RuleBase" id="RU367090"/>
    </source>
</evidence>
<dbReference type="InterPro" id="IPR016024">
    <property type="entry name" value="ARM-type_fold"/>
</dbReference>
<comment type="catalytic activity">
    <reaction evidence="1 16">
        <text>S-ubiquitinyl-[E2 ubiquitin-conjugating enzyme]-L-cysteine + [acceptor protein]-L-lysine = [E2 ubiquitin-conjugating enzyme]-L-cysteine + N(6)-ubiquitinyl-[acceptor protein]-L-lysine.</text>
        <dbReference type="EC" id="2.3.2.27"/>
    </reaction>
</comment>
<dbReference type="InterPro" id="IPR011989">
    <property type="entry name" value="ARM-like"/>
</dbReference>
<dbReference type="SUPFAM" id="SSF57850">
    <property type="entry name" value="RING/U-box"/>
    <property type="match status" value="1"/>
</dbReference>
<comment type="caution">
    <text evidence="19">The sequence shown here is derived from an EMBL/GenBank/DDBJ whole genome shotgun (WGS) entry which is preliminary data.</text>
</comment>
<evidence type="ECO:0000259" key="18">
    <source>
        <dbReference type="PROSITE" id="PS50089"/>
    </source>
</evidence>
<evidence type="ECO:0000256" key="4">
    <source>
        <dbReference type="ARBA" id="ARBA00007997"/>
    </source>
</evidence>
<dbReference type="InterPro" id="IPR013083">
    <property type="entry name" value="Znf_RING/FYVE/PHD"/>
</dbReference>
<keyword evidence="9 16" id="KW-0479">Metal-binding</keyword>
<reference evidence="19 20" key="1">
    <citation type="submission" date="2024-04" db="EMBL/GenBank/DDBJ databases">
        <authorList>
            <person name="Rising A."/>
            <person name="Reimegard J."/>
            <person name="Sonavane S."/>
            <person name="Akerstrom W."/>
            <person name="Nylinder S."/>
            <person name="Hedman E."/>
            <person name="Kallberg Y."/>
        </authorList>
    </citation>
    <scope>NUCLEOTIDE SEQUENCE [LARGE SCALE GENOMIC DNA]</scope>
</reference>
<evidence type="ECO:0000256" key="3">
    <source>
        <dbReference type="ARBA" id="ARBA00004906"/>
    </source>
</evidence>
<dbReference type="Gene3D" id="3.30.40.10">
    <property type="entry name" value="Zinc/RING finger domain, C3HC4 (zinc finger)"/>
    <property type="match status" value="1"/>
</dbReference>
<dbReference type="InterPro" id="IPR054476">
    <property type="entry name" value="Ltn1_N"/>
</dbReference>
<keyword evidence="8 16" id="KW-0808">Transferase</keyword>
<keyword evidence="12 16" id="KW-0833">Ubl conjugation pathway</keyword>
<keyword evidence="13 16" id="KW-0862">Zinc</keyword>
<feature type="domain" description="RING-type" evidence="18">
    <location>
        <begin position="1708"/>
        <end position="1755"/>
    </location>
</feature>
<dbReference type="GO" id="GO:0072344">
    <property type="term" value="P:rescue of stalled ribosome"/>
    <property type="evidence" value="ECO:0007669"/>
    <property type="project" value="UniProtKB-UniRule"/>
</dbReference>
<evidence type="ECO:0000256" key="9">
    <source>
        <dbReference type="ARBA" id="ARBA00022723"/>
    </source>
</evidence>
<dbReference type="Gene3D" id="1.25.10.10">
    <property type="entry name" value="Leucine-rich Repeat Variant"/>
    <property type="match status" value="1"/>
</dbReference>
<dbReference type="Pfam" id="PF22999">
    <property type="entry name" value="LTN1_E3_ligase_6th"/>
    <property type="match status" value="1"/>
</dbReference>
<evidence type="ECO:0000256" key="1">
    <source>
        <dbReference type="ARBA" id="ARBA00000900"/>
    </source>
</evidence>
<gene>
    <name evidence="19" type="ORF">LARSCL_LOCUS7293</name>
</gene>
<dbReference type="CDD" id="cd16491">
    <property type="entry name" value="RING-CH-C4HC3_LTN1"/>
    <property type="match status" value="1"/>
</dbReference>
<dbReference type="InterPro" id="IPR054478">
    <property type="entry name" value="LTN1_UBC"/>
</dbReference>
<dbReference type="PANTHER" id="PTHR12389">
    <property type="entry name" value="ZINC FINGER PROTEIN 294"/>
    <property type="match status" value="1"/>
</dbReference>
<dbReference type="SUPFAM" id="SSF48371">
    <property type="entry name" value="ARM repeat"/>
    <property type="match status" value="1"/>
</dbReference>
<keyword evidence="10" id="KW-0677">Repeat</keyword>
<comment type="subcellular location">
    <subcellularLocation>
        <location evidence="2">Cytoplasm</location>
        <location evidence="2">Cytosol</location>
    </subcellularLocation>
</comment>
<evidence type="ECO:0000256" key="6">
    <source>
        <dbReference type="ARBA" id="ARBA00017157"/>
    </source>
</evidence>
<comment type="function">
    <text evidence="16">E3 ubiquitin-protein ligase. Component of the ribosome quality control complex (RQC), a ribosome-associated complex that mediates ubiquitination and extraction of incompletely synthesized nascent chains for proteasomal degradation.</text>
</comment>
<dbReference type="InterPro" id="IPR054477">
    <property type="entry name" value="LTN1_E3_ligase_6th"/>
</dbReference>
<dbReference type="EMBL" id="CAXIEN010000073">
    <property type="protein sequence ID" value="CAL1274110.1"/>
    <property type="molecule type" value="Genomic_DNA"/>
</dbReference>
<dbReference type="FunFam" id="3.30.40.10:FF:000038">
    <property type="entry name" value="E3 ubiquitin-protein ligase listerin"/>
    <property type="match status" value="1"/>
</dbReference>
<proteinExistence type="inferred from homology"/>
<dbReference type="GO" id="GO:1990116">
    <property type="term" value="P:ribosome-associated ubiquitin-dependent protein catabolic process"/>
    <property type="evidence" value="ECO:0007669"/>
    <property type="project" value="UniProtKB-UniRule"/>
</dbReference>
<evidence type="ECO:0000256" key="12">
    <source>
        <dbReference type="ARBA" id="ARBA00022786"/>
    </source>
</evidence>
<dbReference type="Pfam" id="PF22958">
    <property type="entry name" value="Ltn1_1st"/>
    <property type="match status" value="1"/>
</dbReference>
<sequence length="1760" mass="202350">MGKSNKANRTKGNTRPSSSGHSAELLGVSGQPLTGFIGFDALDKDTASYVPVTGQHATEAADSSVDSDFRMVMRKMLKRDAVTRLKAVQEFGEHCVEKEVDVVKNVLPFWPRLFNKLALDSDRRIREATHQANGKLLSKVKREMAPYLKNIMGVWLLGQCDLYAPSSSAAQTVFSTTFPTNKQSEAVIFCKNEIFLYFKDNLFEQTAKTMSDPSVSTAEDIENKYILVISATLQALKLFLSLVPKRELSNVHDSFYSIVAENKFWKYAKSKEPPIRGAWYALISSMCQQRPELFKEFEKKLATTVFSCLSESDPSVAPAVWESALSVVINFENCWQEIDVYKVALPQLWILLKEGGKGNARVLFPCLLPFLSKLPKEILETEDFLVQFFSSFRQSLTLQSVKSSAIECDAILMAFFECLQYICCSRLGNESIGPKLLKRVLINEVIPMLKSSFYDENDSHLATSKFYMLLGTLIRKLECLSCNENEKLSDDFKNILNDFWEEVLPITLMLFSIEEKKKNSALIYLSFFFCCVLQPTECSVKQKKGNVRFKEEEDENDNQDEVTTEEFSLVVKVSNCESLVMASDKKSQSFNHILKFCKLLCDKIDENCEHSYLRLLEELLASSASSDFLMELIRITLESQTFEKSALSFVQKVLLEWIKKIGGDMECLLCIFNIIFIICSFVPEEDAKDILNCCCKLPVSEVEYVIKTGLGRYRETPFLLNWLKTSTWSSDIVTGLQQLVEGNRFYNDNAAILEIQMYQRLLKMCQEDALAGVLVPDQSLKEIIKLLGILLEQLFKKETKSKRIDLGLYFIHDVFIAILKNHQICWKFESVENFVYQLFCASLQDTVDLKNGDEVSQILFEILDAFIDSYLQEKDEIMNEDSVILKIGKELNSSIHSLKSQKESLYVEKHCLFFLASVEKYLAIHKPHLYSTLFISYKLMDVILPSADSWNSLKNKLTINITPLYLKKKIFYPLVTDEKMFYPEDIVMKFNLAANVISAILCDESIMSKEGEDNTKFLMHYINEHFAHLLWCLTFNNGTKTTVVSDGNSLVEQLEQKCLKMLSVLSNCAIEQLKRKLFDMSLLDENWALCLLTLSEIYPMCNLKNFADKKFDKLSKEWPGLHKYVVRQVLIHYLSTEEKKRHLKELVSDLMKMKDLTDLNFPGKMGELCCYLQDKSMVVFLDVQNCLKKLFEMIIKFNFTDCNRLEYMYQLQMLHILSCEIQYGLCIISPTIWDYFTELLKNALKKCHTKSFDDKPKNVLLLYQVIVIFISLSELLKMIQVNQPDINPKWNPEPISDKTYASFLNLFGAVSEHFNFTKSLPEITEIVLSKFLEALEFIPVDNLLIKCQDLKTQFILNFYPQKFIPHFLMLLKSPVRQVQFGVHILFLRIMPVIPQISSGIDISIEKREDEPEEEEDEEIIKIPFMLEPLHKMIKYLTDLVQSMLLDVKIGDLCTVVPHTDSYMFAMGYLLAWIELLEFISASPSQIRLGYATHLEELELLSPMFSNVFRFMPENPMLCLKKGLKLVSPKKEDLKLLFIKPPQLNSVSPSSEEIQSIACYVFATALRTVPASIRQWWNNLDRKSADIVNAFTSKYVSGLLCTAEIQAVHENEKQFENLMVQARPGSREVIATYTIDDCAIELCVQLPTNYPLGPISAERRGKVVIGQQEWRHWLMQLTTVLTYQNGSILDGLTIWKRNLDKKFEGVEECMICYYILHSSTLKLPKLSCHVCRKKFHSACLYKWFRTSNNSTCPLCRNDFAM</sequence>
<evidence type="ECO:0000256" key="7">
    <source>
        <dbReference type="ARBA" id="ARBA00022490"/>
    </source>
</evidence>
<dbReference type="SMART" id="SM00744">
    <property type="entry name" value="RINGv"/>
    <property type="match status" value="1"/>
</dbReference>
<keyword evidence="20" id="KW-1185">Reference proteome</keyword>
<protein>
    <recommendedName>
        <fullName evidence="6 16">E3 ubiquitin-protein ligase listerin</fullName>
        <ecNumber evidence="5 16">2.3.2.27</ecNumber>
    </recommendedName>
    <alternativeName>
        <fullName evidence="14 16">RING-type E3 ubiquitin transferase listerin</fullName>
    </alternativeName>
</protein>
<dbReference type="InterPro" id="IPR039804">
    <property type="entry name" value="RING-CH-C4HC3_LTN1"/>
</dbReference>